<dbReference type="Gene3D" id="3.40.50.300">
    <property type="entry name" value="P-loop containing nucleotide triphosphate hydrolases"/>
    <property type="match status" value="1"/>
</dbReference>
<dbReference type="PROSITE" id="PS50893">
    <property type="entry name" value="ABC_TRANSPORTER_2"/>
    <property type="match status" value="1"/>
</dbReference>
<keyword evidence="3 5" id="KW-0067">ATP-binding</keyword>
<dbReference type="InterPro" id="IPR050093">
    <property type="entry name" value="ABC_SmlMolc_Importer"/>
</dbReference>
<feature type="domain" description="ABC transporter" evidence="4">
    <location>
        <begin position="2"/>
        <end position="229"/>
    </location>
</feature>
<dbReference type="SMART" id="SM00382">
    <property type="entry name" value="AAA"/>
    <property type="match status" value="1"/>
</dbReference>
<dbReference type="Pfam" id="PF00005">
    <property type="entry name" value="ABC_tran"/>
    <property type="match status" value="1"/>
</dbReference>
<dbReference type="PANTHER" id="PTHR42781:SF4">
    <property type="entry name" value="SPERMIDINE_PUTRESCINE IMPORT ATP-BINDING PROTEIN POTA"/>
    <property type="match status" value="1"/>
</dbReference>
<dbReference type="RefSeq" id="WP_096883041.1">
    <property type="nucleotide sequence ID" value="NZ_CP023482.1"/>
</dbReference>
<dbReference type="SUPFAM" id="SSF52540">
    <property type="entry name" value="P-loop containing nucleoside triphosphate hydrolases"/>
    <property type="match status" value="1"/>
</dbReference>
<name>A0ABN5DQ66_9MICO</name>
<evidence type="ECO:0000259" key="4">
    <source>
        <dbReference type="PROSITE" id="PS50893"/>
    </source>
</evidence>
<reference evidence="5 6" key="1">
    <citation type="journal article" date="2016" name="Int. J. Syst. Evol. Microbiol.">
        <title>Dermabacter jinjuensis sp. nov., a novel species of the genus Dermabacter isolated from a clinical specimen.</title>
        <authorList>
            <person name="Park Y.K."/>
            <person name="Lee K.M."/>
            <person name="Lee W.K."/>
            <person name="Cho M.J."/>
            <person name="Lee H.S."/>
            <person name="Cho Y.G."/>
            <person name="Lee Y.C."/>
            <person name="Lee W.K."/>
            <person name="Seong W.K."/>
            <person name="Hwang K.J."/>
        </authorList>
    </citation>
    <scope>NUCLEOTIDE SEQUENCE [LARGE SCALE GENOMIC DNA]</scope>
    <source>
        <strain evidence="5 6">32T</strain>
    </source>
</reference>
<keyword evidence="1" id="KW-0813">Transport</keyword>
<evidence type="ECO:0000313" key="5">
    <source>
        <dbReference type="EMBL" id="ATH96767.1"/>
    </source>
</evidence>
<evidence type="ECO:0000256" key="2">
    <source>
        <dbReference type="ARBA" id="ARBA00022741"/>
    </source>
</evidence>
<protein>
    <submittedName>
        <fullName evidence="5">Molybdenum ABC transporter ATP-binding protein</fullName>
    </submittedName>
</protein>
<dbReference type="InterPro" id="IPR003439">
    <property type="entry name" value="ABC_transporter-like_ATP-bd"/>
</dbReference>
<evidence type="ECO:0000256" key="3">
    <source>
        <dbReference type="ARBA" id="ARBA00022840"/>
    </source>
</evidence>
<evidence type="ECO:0000256" key="1">
    <source>
        <dbReference type="ARBA" id="ARBA00022448"/>
    </source>
</evidence>
<dbReference type="InterPro" id="IPR003593">
    <property type="entry name" value="AAA+_ATPase"/>
</dbReference>
<dbReference type="PANTHER" id="PTHR42781">
    <property type="entry name" value="SPERMIDINE/PUTRESCINE IMPORT ATP-BINDING PROTEIN POTA"/>
    <property type="match status" value="1"/>
</dbReference>
<dbReference type="Proteomes" id="UP000815698">
    <property type="component" value="Chromosome"/>
</dbReference>
<sequence>MTLLIDVSCPERGVEASVEVTRGEHLALVGPNGAGKSTLLEATAGLLSGERKARVRVLVDGEDISRVPVYRRGFASLSQSAHLFGHMSVLDNIAYGLVSGGVKKREARERARELAVEVGLEGYELRRPSTLSGGQAQKCALARALAVDPRVLLLDEPMAALDVRAAREVRGLIARLTRTRTLVFATHDVLDILAWADRVCALEGGRVAETRSCDDALASPNTSFLAELAGLQWVEGDMRERGVFVTRGGIVLKATGECGVGPARALVDPHLLGLRVSAGAPESGAGRIRGLSRIGTVPVAFLEDVPVEIHGHDAARGAIVEGRAASCVQMAPVRVESLT</sequence>
<proteinExistence type="predicted"/>
<keyword evidence="2" id="KW-0547">Nucleotide-binding</keyword>
<organism evidence="5 6">
    <name type="scientific">Dermabacter jinjuensis</name>
    <dbReference type="NCBI Taxonomy" id="1667168"/>
    <lineage>
        <taxon>Bacteria</taxon>
        <taxon>Bacillati</taxon>
        <taxon>Actinomycetota</taxon>
        <taxon>Actinomycetes</taxon>
        <taxon>Micrococcales</taxon>
        <taxon>Dermabacteraceae</taxon>
        <taxon>Dermabacter</taxon>
    </lineage>
</organism>
<dbReference type="GO" id="GO:0005524">
    <property type="term" value="F:ATP binding"/>
    <property type="evidence" value="ECO:0007669"/>
    <property type="project" value="UniProtKB-KW"/>
</dbReference>
<dbReference type="InterPro" id="IPR027417">
    <property type="entry name" value="P-loop_NTPase"/>
</dbReference>
<keyword evidence="6" id="KW-1185">Reference proteome</keyword>
<accession>A0ABN5DQ66</accession>
<dbReference type="EMBL" id="CP023482">
    <property type="protein sequence ID" value="ATH96767.1"/>
    <property type="molecule type" value="Genomic_DNA"/>
</dbReference>
<evidence type="ECO:0000313" key="6">
    <source>
        <dbReference type="Proteomes" id="UP000815698"/>
    </source>
</evidence>
<gene>
    <name evidence="5" type="ORF">COP05_06495</name>
</gene>